<dbReference type="GeneTree" id="ENSGT00940000162952"/>
<dbReference type="SUPFAM" id="SSF47769">
    <property type="entry name" value="SAM/Pointed domain"/>
    <property type="match status" value="1"/>
</dbReference>
<organism evidence="3 4">
    <name type="scientific">Scophthalmus maximus</name>
    <name type="common">Turbot</name>
    <name type="synonym">Psetta maxima</name>
    <dbReference type="NCBI Taxonomy" id="52904"/>
    <lineage>
        <taxon>Eukaryota</taxon>
        <taxon>Metazoa</taxon>
        <taxon>Chordata</taxon>
        <taxon>Craniata</taxon>
        <taxon>Vertebrata</taxon>
        <taxon>Euteleostomi</taxon>
        <taxon>Actinopterygii</taxon>
        <taxon>Neopterygii</taxon>
        <taxon>Teleostei</taxon>
        <taxon>Neoteleostei</taxon>
        <taxon>Acanthomorphata</taxon>
        <taxon>Carangaria</taxon>
        <taxon>Pleuronectiformes</taxon>
        <taxon>Pleuronectoidei</taxon>
        <taxon>Scophthalmidae</taxon>
        <taxon>Scophthalmus</taxon>
    </lineage>
</organism>
<feature type="compositionally biased region" description="Basic and acidic residues" evidence="1">
    <location>
        <begin position="16"/>
        <end position="31"/>
    </location>
</feature>
<accession>A0A8D3A6S0</accession>
<evidence type="ECO:0000313" key="4">
    <source>
        <dbReference type="Proteomes" id="UP000694558"/>
    </source>
</evidence>
<dbReference type="InterPro" id="IPR013761">
    <property type="entry name" value="SAM/pointed_sf"/>
</dbReference>
<dbReference type="Pfam" id="PF00536">
    <property type="entry name" value="SAM_1"/>
    <property type="match status" value="1"/>
</dbReference>
<dbReference type="InterPro" id="IPR050548">
    <property type="entry name" value="PcG_chromatin_remod_factors"/>
</dbReference>
<dbReference type="GO" id="GO:0045892">
    <property type="term" value="P:negative regulation of DNA-templated transcription"/>
    <property type="evidence" value="ECO:0007669"/>
    <property type="project" value="TreeGrafter"/>
</dbReference>
<dbReference type="GO" id="GO:0003682">
    <property type="term" value="F:chromatin binding"/>
    <property type="evidence" value="ECO:0007669"/>
    <property type="project" value="TreeGrafter"/>
</dbReference>
<feature type="domain" description="SAM" evidence="2">
    <location>
        <begin position="47"/>
        <end position="88"/>
    </location>
</feature>
<dbReference type="Proteomes" id="UP000694558">
    <property type="component" value="Chromosome 7"/>
</dbReference>
<reference evidence="3" key="2">
    <citation type="submission" date="2025-08" db="UniProtKB">
        <authorList>
            <consortium name="Ensembl"/>
        </authorList>
    </citation>
    <scope>IDENTIFICATION</scope>
</reference>
<feature type="region of interest" description="Disordered" evidence="1">
    <location>
        <begin position="1"/>
        <end position="46"/>
    </location>
</feature>
<proteinExistence type="predicted"/>
<dbReference type="InterPro" id="IPR001660">
    <property type="entry name" value="SAM"/>
</dbReference>
<dbReference type="PANTHER" id="PTHR12247:SF88">
    <property type="entry name" value="POLYHOMEOTIC-LIKE PROTEIN 3"/>
    <property type="match status" value="1"/>
</dbReference>
<dbReference type="PANTHER" id="PTHR12247">
    <property type="entry name" value="POLYCOMB GROUP PROTEIN"/>
    <property type="match status" value="1"/>
</dbReference>
<name>A0A8D3A6S0_SCOMX</name>
<reference evidence="3" key="1">
    <citation type="submission" date="2023-05" db="EMBL/GenBank/DDBJ databases">
        <title>High-quality long-read genome of Scophthalmus maximus.</title>
        <authorList>
            <person name="Lien S."/>
            <person name="Martinez P."/>
        </authorList>
    </citation>
    <scope>NUCLEOTIDE SEQUENCE [LARGE SCALE GENOMIC DNA]</scope>
</reference>
<dbReference type="GO" id="GO:0042393">
    <property type="term" value="F:histone binding"/>
    <property type="evidence" value="ECO:0007669"/>
    <property type="project" value="TreeGrafter"/>
</dbReference>
<evidence type="ECO:0000313" key="3">
    <source>
        <dbReference type="Ensembl" id="ENSSMAP00000013419.2"/>
    </source>
</evidence>
<evidence type="ECO:0000259" key="2">
    <source>
        <dbReference type="Pfam" id="PF00536"/>
    </source>
</evidence>
<protein>
    <recommendedName>
        <fullName evidence="2">SAM domain-containing protein</fullName>
    </recommendedName>
</protein>
<dbReference type="Gene3D" id="1.10.150.50">
    <property type="entry name" value="Transcription Factor, Ets-1"/>
    <property type="match status" value="1"/>
</dbReference>
<dbReference type="AlphaFoldDB" id="A0A8D3A6S0"/>
<evidence type="ECO:0000256" key="1">
    <source>
        <dbReference type="SAM" id="MobiDB-lite"/>
    </source>
</evidence>
<sequence length="90" mass="10227">MEEDEPPVPMKTRLRKQAERQRDREREEQRTPETISVSDGEEDAAGEFRSQEIDGQALLLLTEDHLLSTMNLKLGPALKLCAHINSLKDA</sequence>
<dbReference type="GO" id="GO:0035102">
    <property type="term" value="C:PRC1 complex"/>
    <property type="evidence" value="ECO:0007669"/>
    <property type="project" value="TreeGrafter"/>
</dbReference>
<dbReference type="Ensembl" id="ENSSMAT00000013594.2">
    <property type="protein sequence ID" value="ENSSMAP00000013419.2"/>
    <property type="gene ID" value="ENSSMAG00000008247.2"/>
</dbReference>